<accession>A0ABQ3Y578</accession>
<evidence type="ECO:0008006" key="3">
    <source>
        <dbReference type="Google" id="ProtNLM"/>
    </source>
</evidence>
<proteinExistence type="predicted"/>
<organism evidence="1 2">
    <name type="scientific">Paractinoplanes deccanensis</name>
    <dbReference type="NCBI Taxonomy" id="113561"/>
    <lineage>
        <taxon>Bacteria</taxon>
        <taxon>Bacillati</taxon>
        <taxon>Actinomycetota</taxon>
        <taxon>Actinomycetes</taxon>
        <taxon>Micromonosporales</taxon>
        <taxon>Micromonosporaceae</taxon>
        <taxon>Paractinoplanes</taxon>
    </lineage>
</organism>
<sequence>MIDSPALAHSVPGAPWLPTGSRAEVWAGHDLDVPEPTVIVRLALFRDGKLFCVRTPKGFDIPTQFLDGRTPSEGVSHLTARYLHAPTTRAAPTPDREAGAYSGDLDVAGERARRPFPPAGGVATRCIGFVRNIVPVPDASYRLPVPLAHVPVFTPRDPQLRPADSAGTWIGLADGADLLGERHWWPIARWHADRLG</sequence>
<dbReference type="Proteomes" id="UP000609879">
    <property type="component" value="Unassembled WGS sequence"/>
</dbReference>
<protein>
    <recommendedName>
        <fullName evidence="3">NUDIX hydrolase</fullName>
    </recommendedName>
</protein>
<dbReference type="EMBL" id="BOMI01000070">
    <property type="protein sequence ID" value="GID75143.1"/>
    <property type="molecule type" value="Genomic_DNA"/>
</dbReference>
<gene>
    <name evidence="1" type="ORF">Ade02nite_37840</name>
</gene>
<evidence type="ECO:0000313" key="2">
    <source>
        <dbReference type="Proteomes" id="UP000609879"/>
    </source>
</evidence>
<evidence type="ECO:0000313" key="1">
    <source>
        <dbReference type="EMBL" id="GID75143.1"/>
    </source>
</evidence>
<reference evidence="1 2" key="1">
    <citation type="submission" date="2021-01" db="EMBL/GenBank/DDBJ databases">
        <title>Whole genome shotgun sequence of Actinoplanes deccanensis NBRC 13994.</title>
        <authorList>
            <person name="Komaki H."/>
            <person name="Tamura T."/>
        </authorList>
    </citation>
    <scope>NUCLEOTIDE SEQUENCE [LARGE SCALE GENOMIC DNA]</scope>
    <source>
        <strain evidence="1 2">NBRC 13994</strain>
    </source>
</reference>
<keyword evidence="2" id="KW-1185">Reference proteome</keyword>
<name>A0ABQ3Y578_9ACTN</name>
<dbReference type="RefSeq" id="WP_203764989.1">
    <property type="nucleotide sequence ID" value="NZ_BAAABO010000036.1"/>
</dbReference>
<comment type="caution">
    <text evidence="1">The sequence shown here is derived from an EMBL/GenBank/DDBJ whole genome shotgun (WGS) entry which is preliminary data.</text>
</comment>